<reference evidence="2 3" key="1">
    <citation type="submission" date="2017-08" db="EMBL/GenBank/DDBJ databases">
        <title>Burning lignite coal seam in the remote Altai Mountains harbors a hydrogen-driven thermophilic microbial community.</title>
        <authorList>
            <person name="Kadnikov V.V."/>
            <person name="Mardanov A.V."/>
            <person name="Ivasenko D."/>
            <person name="Beletsky A.V."/>
            <person name="Karnachuk O.V."/>
            <person name="Ravin N.V."/>
        </authorList>
    </citation>
    <scope>NUCLEOTIDE SEQUENCE [LARGE SCALE GENOMIC DNA]</scope>
    <source>
        <strain evidence="2">AL31</strain>
    </source>
</reference>
<gene>
    <name evidence="2" type="ORF">BLITH_0754</name>
</gene>
<evidence type="ECO:0000313" key="3">
    <source>
        <dbReference type="Proteomes" id="UP000244016"/>
    </source>
</evidence>
<dbReference type="Proteomes" id="UP000244016">
    <property type="component" value="Unassembled WGS sequence"/>
</dbReference>
<proteinExistence type="predicted"/>
<feature type="region of interest" description="Disordered" evidence="1">
    <location>
        <begin position="37"/>
        <end position="66"/>
    </location>
</feature>
<sequence>MYHILKESIPFGSGRLPVETTARKHLGLDLTDGGVWRRGGAARRPPRGGLPRRSTVKHFSREDRVF</sequence>
<organism evidence="2 3">
    <name type="scientific">Brockia lithotrophica</name>
    <dbReference type="NCBI Taxonomy" id="933949"/>
    <lineage>
        <taxon>Bacteria</taxon>
        <taxon>Bacillati</taxon>
        <taxon>Bacillota</taxon>
        <taxon>Bacilli</taxon>
        <taxon>Bacillales</taxon>
        <taxon>Bacillales Family X. Incertae Sedis</taxon>
        <taxon>Brockia</taxon>
    </lineage>
</organism>
<protein>
    <submittedName>
        <fullName evidence="2">Uncharacterized protein</fullName>
    </submittedName>
</protein>
<name>A0A2T5G8R5_9BACL</name>
<dbReference type="AlphaFoldDB" id="A0A2T5G8R5"/>
<dbReference type="EMBL" id="PEBW01000002">
    <property type="protein sequence ID" value="PTQ52575.1"/>
    <property type="molecule type" value="Genomic_DNA"/>
</dbReference>
<comment type="caution">
    <text evidence="2">The sequence shown here is derived from an EMBL/GenBank/DDBJ whole genome shotgun (WGS) entry which is preliminary data.</text>
</comment>
<evidence type="ECO:0000256" key="1">
    <source>
        <dbReference type="SAM" id="MobiDB-lite"/>
    </source>
</evidence>
<evidence type="ECO:0000313" key="2">
    <source>
        <dbReference type="EMBL" id="PTQ52575.1"/>
    </source>
</evidence>
<accession>A0A2T5G8R5</accession>